<feature type="domain" description="Histidine kinase" evidence="9">
    <location>
        <begin position="256"/>
        <end position="345"/>
    </location>
</feature>
<keyword evidence="12" id="KW-1185">Reference proteome</keyword>
<keyword evidence="7" id="KW-0067">ATP-binding</keyword>
<dbReference type="Pfam" id="PF02518">
    <property type="entry name" value="HATPase_c"/>
    <property type="match status" value="1"/>
</dbReference>
<reference evidence="11 12" key="1">
    <citation type="submission" date="2018-12" db="EMBL/GenBank/DDBJ databases">
        <title>Sphingomonas sp. HMF7854 Genome sequencing and assembly.</title>
        <authorList>
            <person name="Cha I."/>
            <person name="Kang H."/>
            <person name="Kim H."/>
            <person name="Kang J."/>
            <person name="Joh K."/>
        </authorList>
    </citation>
    <scope>NUCLEOTIDE SEQUENCE [LARGE SCALE GENOMIC DNA]</scope>
    <source>
        <strain evidence="11 12">HMF7854</strain>
    </source>
</reference>
<dbReference type="InterPro" id="IPR011006">
    <property type="entry name" value="CheY-like_superfamily"/>
</dbReference>
<evidence type="ECO:0000313" key="12">
    <source>
        <dbReference type="Proteomes" id="UP000274661"/>
    </source>
</evidence>
<evidence type="ECO:0000256" key="6">
    <source>
        <dbReference type="ARBA" id="ARBA00022777"/>
    </source>
</evidence>
<dbReference type="AlphaFoldDB" id="A0A3S0ELL3"/>
<dbReference type="SUPFAM" id="SSF52172">
    <property type="entry name" value="CheY-like"/>
    <property type="match status" value="1"/>
</dbReference>
<dbReference type="EC" id="2.7.13.3" evidence="2"/>
<accession>A0A3S0ELL3</accession>
<dbReference type="RefSeq" id="WP_126718239.1">
    <property type="nucleotide sequence ID" value="NZ_RWJF01000001.1"/>
</dbReference>
<dbReference type="GO" id="GO:0005524">
    <property type="term" value="F:ATP binding"/>
    <property type="evidence" value="ECO:0007669"/>
    <property type="project" value="UniProtKB-KW"/>
</dbReference>
<dbReference type="PROSITE" id="PS50110">
    <property type="entry name" value="RESPONSE_REGULATORY"/>
    <property type="match status" value="1"/>
</dbReference>
<dbReference type="InterPro" id="IPR036890">
    <property type="entry name" value="HATPase_C_sf"/>
</dbReference>
<gene>
    <name evidence="11" type="ORF">HMF7854_05890</name>
</gene>
<sequence length="345" mass="37242">MQQPRRILYIDDDAGLRRLVEKLLGRRGHTVVTAATGDDGVARAREGGFDLIAVDHYMPGMDGLETLQALRALPDGPPVVYVTGSEESSVAVAALKAGAAEYVVKSVGDDFVDLLERAFSHALATLRLERAKAEAEEALVASNLRLETLLREVNHRVANSLQLAGTMVGMQARLLPEGLARDALDDTERRIQAIAQVHRRLYASSDVQSVAMDEYLAALVAELEETWSSSHAPRHIRLTAEPLQLEADKALSLGVIVNELVSNACKYAYSPDDAGEIRVNFGRTGEQHFRLCVEDDGRGIELGTAPTGTGLGTRLITAMAKSLGGPVEYDRSHRGVRATLEAAIA</sequence>
<feature type="modified residue" description="4-aspartylphosphate" evidence="8">
    <location>
        <position position="55"/>
    </location>
</feature>
<name>A0A3S0ELL3_9SPHN</name>
<dbReference type="InterPro" id="IPR003594">
    <property type="entry name" value="HATPase_dom"/>
</dbReference>
<dbReference type="InterPro" id="IPR011495">
    <property type="entry name" value="Sig_transdc_His_kin_sub2_dim/P"/>
</dbReference>
<evidence type="ECO:0000256" key="2">
    <source>
        <dbReference type="ARBA" id="ARBA00012438"/>
    </source>
</evidence>
<dbReference type="SMART" id="SM00448">
    <property type="entry name" value="REC"/>
    <property type="match status" value="1"/>
</dbReference>
<feature type="domain" description="Response regulatory" evidence="10">
    <location>
        <begin position="6"/>
        <end position="120"/>
    </location>
</feature>
<dbReference type="Proteomes" id="UP000274661">
    <property type="component" value="Unassembled WGS sequence"/>
</dbReference>
<evidence type="ECO:0000256" key="5">
    <source>
        <dbReference type="ARBA" id="ARBA00022741"/>
    </source>
</evidence>
<dbReference type="SUPFAM" id="SSF55874">
    <property type="entry name" value="ATPase domain of HSP90 chaperone/DNA topoisomerase II/histidine kinase"/>
    <property type="match status" value="1"/>
</dbReference>
<dbReference type="SMART" id="SM00387">
    <property type="entry name" value="HATPase_c"/>
    <property type="match status" value="1"/>
</dbReference>
<dbReference type="InterPro" id="IPR005467">
    <property type="entry name" value="His_kinase_dom"/>
</dbReference>
<evidence type="ECO:0000256" key="3">
    <source>
        <dbReference type="ARBA" id="ARBA00022553"/>
    </source>
</evidence>
<dbReference type="CDD" id="cd00156">
    <property type="entry name" value="REC"/>
    <property type="match status" value="1"/>
</dbReference>
<proteinExistence type="predicted"/>
<dbReference type="GO" id="GO:0000160">
    <property type="term" value="P:phosphorelay signal transduction system"/>
    <property type="evidence" value="ECO:0007669"/>
    <property type="project" value="InterPro"/>
</dbReference>
<evidence type="ECO:0000256" key="7">
    <source>
        <dbReference type="ARBA" id="ARBA00022840"/>
    </source>
</evidence>
<evidence type="ECO:0000259" key="10">
    <source>
        <dbReference type="PROSITE" id="PS50110"/>
    </source>
</evidence>
<keyword evidence="4" id="KW-0808">Transferase</keyword>
<dbReference type="Gene3D" id="3.40.50.2300">
    <property type="match status" value="1"/>
</dbReference>
<evidence type="ECO:0000256" key="8">
    <source>
        <dbReference type="PROSITE-ProRule" id="PRU00169"/>
    </source>
</evidence>
<organism evidence="11 12">
    <name type="scientific">Sphingomonas ginkgonis</name>
    <dbReference type="NCBI Taxonomy" id="2315330"/>
    <lineage>
        <taxon>Bacteria</taxon>
        <taxon>Pseudomonadati</taxon>
        <taxon>Pseudomonadota</taxon>
        <taxon>Alphaproteobacteria</taxon>
        <taxon>Sphingomonadales</taxon>
        <taxon>Sphingomonadaceae</taxon>
        <taxon>Sphingomonas</taxon>
    </lineage>
</organism>
<dbReference type="Pfam" id="PF07568">
    <property type="entry name" value="HisKA_2"/>
    <property type="match status" value="1"/>
</dbReference>
<dbReference type="PANTHER" id="PTHR41523">
    <property type="entry name" value="TWO-COMPONENT SYSTEM SENSOR PROTEIN"/>
    <property type="match status" value="1"/>
</dbReference>
<dbReference type="PROSITE" id="PS50109">
    <property type="entry name" value="HIS_KIN"/>
    <property type="match status" value="1"/>
</dbReference>
<evidence type="ECO:0000256" key="1">
    <source>
        <dbReference type="ARBA" id="ARBA00000085"/>
    </source>
</evidence>
<dbReference type="Pfam" id="PF00072">
    <property type="entry name" value="Response_reg"/>
    <property type="match status" value="1"/>
</dbReference>
<keyword evidence="3 8" id="KW-0597">Phosphoprotein</keyword>
<evidence type="ECO:0000259" key="9">
    <source>
        <dbReference type="PROSITE" id="PS50109"/>
    </source>
</evidence>
<evidence type="ECO:0000256" key="4">
    <source>
        <dbReference type="ARBA" id="ARBA00022679"/>
    </source>
</evidence>
<comment type="caution">
    <text evidence="11">The sequence shown here is derived from an EMBL/GenBank/DDBJ whole genome shotgun (WGS) entry which is preliminary data.</text>
</comment>
<keyword evidence="6" id="KW-0418">Kinase</keyword>
<dbReference type="InterPro" id="IPR001789">
    <property type="entry name" value="Sig_transdc_resp-reg_receiver"/>
</dbReference>
<dbReference type="GO" id="GO:0004673">
    <property type="term" value="F:protein histidine kinase activity"/>
    <property type="evidence" value="ECO:0007669"/>
    <property type="project" value="UniProtKB-EC"/>
</dbReference>
<comment type="catalytic activity">
    <reaction evidence="1">
        <text>ATP + protein L-histidine = ADP + protein N-phospho-L-histidine.</text>
        <dbReference type="EC" id="2.7.13.3"/>
    </reaction>
</comment>
<evidence type="ECO:0000313" key="11">
    <source>
        <dbReference type="EMBL" id="RST30407.1"/>
    </source>
</evidence>
<keyword evidence="5" id="KW-0547">Nucleotide-binding</keyword>
<protein>
    <recommendedName>
        <fullName evidence="2">histidine kinase</fullName>
        <ecNumber evidence="2">2.7.13.3</ecNumber>
    </recommendedName>
</protein>
<dbReference type="OrthoDB" id="7297573at2"/>
<dbReference type="EMBL" id="RWJF01000001">
    <property type="protein sequence ID" value="RST30407.1"/>
    <property type="molecule type" value="Genomic_DNA"/>
</dbReference>
<dbReference type="PANTHER" id="PTHR41523:SF8">
    <property type="entry name" value="ETHYLENE RESPONSE SENSOR PROTEIN"/>
    <property type="match status" value="1"/>
</dbReference>
<dbReference type="Gene3D" id="3.30.565.10">
    <property type="entry name" value="Histidine kinase-like ATPase, C-terminal domain"/>
    <property type="match status" value="1"/>
</dbReference>